<gene>
    <name evidence="1" type="ordered locus">RHE_CH02337</name>
</gene>
<proteinExistence type="predicted"/>
<name>Q2K7R9_RHIEC</name>
<dbReference type="AlphaFoldDB" id="Q2K7R9"/>
<evidence type="ECO:0000313" key="1">
    <source>
        <dbReference type="EMBL" id="ABC91117.1"/>
    </source>
</evidence>
<organism evidence="1 2">
    <name type="scientific">Rhizobium etli (strain ATCC 51251 / DSM 11541 / JCM 21823 / NBRC 15573 / CFN 42)</name>
    <dbReference type="NCBI Taxonomy" id="347834"/>
    <lineage>
        <taxon>Bacteria</taxon>
        <taxon>Pseudomonadati</taxon>
        <taxon>Pseudomonadota</taxon>
        <taxon>Alphaproteobacteria</taxon>
        <taxon>Hyphomicrobiales</taxon>
        <taxon>Rhizobiaceae</taxon>
        <taxon>Rhizobium/Agrobacterium group</taxon>
        <taxon>Rhizobium</taxon>
    </lineage>
</organism>
<dbReference type="PIRSF" id="PIRSF010521">
    <property type="entry name" value="DUF922_bac"/>
    <property type="match status" value="1"/>
</dbReference>
<dbReference type="EMBL" id="CP000133">
    <property type="protein sequence ID" value="ABC91117.1"/>
    <property type="molecule type" value="Genomic_DNA"/>
</dbReference>
<keyword evidence="2" id="KW-1185">Reference proteome</keyword>
<dbReference type="InterPro" id="IPR010321">
    <property type="entry name" value="DUF922"/>
</dbReference>
<sequence>MRLRWLCPKLLPISTWVAFRMPLAMRYMYLPVAFSIALSLSSPAAAEVIASKSYSYFDIRGKTADELDRELGRRGPTASGSSARHPGATKIRFGGEATYIQDNGRCRVGNVKVTVHTQIILPRWNSRRGANKELSMIWDALSSDIKRHEERHAEIARDQARAMERAIRALPQQRSCEAMQELVSNESARGIEEHDRLQARFDRVEAVNFQKRMLRLLKNRINGRAGGK</sequence>
<accession>Q2K7R9</accession>
<dbReference type="KEGG" id="ret:RHE_CH02337"/>
<dbReference type="eggNOG" id="COG5661">
    <property type="taxonomic scope" value="Bacteria"/>
</dbReference>
<reference evidence="1 2" key="1">
    <citation type="journal article" date="2006" name="Proc. Natl. Acad. Sci. U.S.A.">
        <title>The partitioned Rhizobium etli genome: genetic and metabolic redundancy in seven interacting replicons.</title>
        <authorList>
            <person name="Gonzalez V."/>
            <person name="Santamaria R.I."/>
            <person name="Bustos P."/>
            <person name="Hernandez-Gonzalez I."/>
            <person name="Medrano-Soto A."/>
            <person name="Moreno-Hagelsieb G."/>
            <person name="Janga S.C."/>
            <person name="Ramirez M.A."/>
            <person name="Jimenez-Jacinto V."/>
            <person name="Collado-Vides J."/>
            <person name="Davila G."/>
        </authorList>
    </citation>
    <scope>NUCLEOTIDE SEQUENCE [LARGE SCALE GENOMIC DNA]</scope>
    <source>
        <strain evidence="2">ATCC 51251 / DSM 11541 / JCM 21823 / NBRC 15573 / CFN 42</strain>
    </source>
</reference>
<dbReference type="Pfam" id="PF06037">
    <property type="entry name" value="DUF922"/>
    <property type="match status" value="1"/>
</dbReference>
<dbReference type="Proteomes" id="UP000001936">
    <property type="component" value="Chromosome"/>
</dbReference>
<protein>
    <submittedName>
        <fullName evidence="1">Hypothetical conserved protein</fullName>
    </submittedName>
</protein>
<evidence type="ECO:0000313" key="2">
    <source>
        <dbReference type="Proteomes" id="UP000001936"/>
    </source>
</evidence>
<dbReference type="HOGENOM" id="CLU_1320057_0_0_5"/>